<dbReference type="GO" id="GO:0004803">
    <property type="term" value="F:transposase activity"/>
    <property type="evidence" value="ECO:0007669"/>
    <property type="project" value="InterPro"/>
</dbReference>
<dbReference type="NCBIfam" id="NF033542">
    <property type="entry name" value="transpos_IS110"/>
    <property type="match status" value="1"/>
</dbReference>
<dbReference type="AlphaFoldDB" id="A0A7W9ED14"/>
<dbReference type="Pfam" id="PF01548">
    <property type="entry name" value="DEDD_Tnp_IS110"/>
    <property type="match status" value="1"/>
</dbReference>
<reference evidence="4 5" key="1">
    <citation type="submission" date="2020-08" db="EMBL/GenBank/DDBJ databases">
        <title>Genomic Encyclopedia of Type Strains, Phase IV (KMG-IV): sequencing the most valuable type-strain genomes for metagenomic binning, comparative biology and taxonomic classification.</title>
        <authorList>
            <person name="Goeker M."/>
        </authorList>
    </citation>
    <scope>NUCLEOTIDE SEQUENCE [LARGE SCALE GENOMIC DNA]</scope>
    <source>
        <strain evidence="4 5">DSM 25079</strain>
    </source>
</reference>
<proteinExistence type="predicted"/>
<dbReference type="PANTHER" id="PTHR33055">
    <property type="entry name" value="TRANSPOSASE FOR INSERTION SEQUENCE ELEMENT IS1111A"/>
    <property type="match status" value="1"/>
</dbReference>
<dbReference type="InterPro" id="IPR047650">
    <property type="entry name" value="Transpos_IS110"/>
</dbReference>
<gene>
    <name evidence="4" type="ORF">FHS49_000804</name>
</gene>
<dbReference type="EMBL" id="JACIJC010000001">
    <property type="protein sequence ID" value="MBB5684813.1"/>
    <property type="molecule type" value="Genomic_DNA"/>
</dbReference>
<feature type="domain" description="Transposase IS116/IS110/IS902 C-terminal" evidence="3">
    <location>
        <begin position="243"/>
        <end position="326"/>
    </location>
</feature>
<feature type="domain" description="Transposase IS110-like N-terminal" evidence="2">
    <location>
        <begin position="61"/>
        <end position="199"/>
    </location>
</feature>
<feature type="region of interest" description="Disordered" evidence="1">
    <location>
        <begin position="1"/>
        <end position="54"/>
    </location>
</feature>
<evidence type="ECO:0000313" key="4">
    <source>
        <dbReference type="EMBL" id="MBB5684813.1"/>
    </source>
</evidence>
<sequence>MATPDRTEGDGSQNRWSARDRVRVGSPLSFSSGPNGYRGFQGPDDKHGTAKKMSDSLPQTIGIDISKATLDCHVHPAGIERQFPNTTKGHKALIAWAGQWEVERIAYEATGTYHRALEVALGHLPCVKLNPERARRFAQATGTLAKTDRIDARLLARMAATLQPPVRPARNPQQNQLAELVNARDGLVRDRTALKNREKNLTVTLLKRQCSQRLEQIARHIEALDAEIATVIAADEHLARRHDILTSIAGLGTLTANQIIAIMPELGSLDNKQAASLAGLAPVARQSGQWKGKSFIRGGRANVRQALYMPALVAARFNPDLKAKYQQLIAAGKPAKIAITAIMRKLIVTANALLKQNRLWIKSPA</sequence>
<evidence type="ECO:0000256" key="1">
    <source>
        <dbReference type="SAM" id="MobiDB-lite"/>
    </source>
</evidence>
<comment type="caution">
    <text evidence="4">The sequence shown here is derived from an EMBL/GenBank/DDBJ whole genome shotgun (WGS) entry which is preliminary data.</text>
</comment>
<dbReference type="GO" id="GO:0003677">
    <property type="term" value="F:DNA binding"/>
    <property type="evidence" value="ECO:0007669"/>
    <property type="project" value="InterPro"/>
</dbReference>
<dbReference type="InterPro" id="IPR003346">
    <property type="entry name" value="Transposase_20"/>
</dbReference>
<organism evidence="4 5">
    <name type="scientific">Sphingobium boeckii</name>
    <dbReference type="NCBI Taxonomy" id="1082345"/>
    <lineage>
        <taxon>Bacteria</taxon>
        <taxon>Pseudomonadati</taxon>
        <taxon>Pseudomonadota</taxon>
        <taxon>Alphaproteobacteria</taxon>
        <taxon>Sphingomonadales</taxon>
        <taxon>Sphingomonadaceae</taxon>
        <taxon>Sphingobium</taxon>
    </lineage>
</organism>
<evidence type="ECO:0000259" key="2">
    <source>
        <dbReference type="Pfam" id="PF01548"/>
    </source>
</evidence>
<feature type="compositionally biased region" description="Basic and acidic residues" evidence="1">
    <location>
        <begin position="43"/>
        <end position="54"/>
    </location>
</feature>
<accession>A0A7W9ED14</accession>
<dbReference type="Proteomes" id="UP000549617">
    <property type="component" value="Unassembled WGS sequence"/>
</dbReference>
<evidence type="ECO:0000313" key="5">
    <source>
        <dbReference type="Proteomes" id="UP000549617"/>
    </source>
</evidence>
<dbReference type="PANTHER" id="PTHR33055:SF13">
    <property type="entry name" value="TRANSPOSASE"/>
    <property type="match status" value="1"/>
</dbReference>
<dbReference type="GO" id="GO:0006313">
    <property type="term" value="P:DNA transposition"/>
    <property type="evidence" value="ECO:0007669"/>
    <property type="project" value="InterPro"/>
</dbReference>
<dbReference type="InterPro" id="IPR002525">
    <property type="entry name" value="Transp_IS110-like_N"/>
</dbReference>
<evidence type="ECO:0000259" key="3">
    <source>
        <dbReference type="Pfam" id="PF02371"/>
    </source>
</evidence>
<keyword evidence="5" id="KW-1185">Reference proteome</keyword>
<name>A0A7W9ED14_9SPHN</name>
<dbReference type="Pfam" id="PF02371">
    <property type="entry name" value="Transposase_20"/>
    <property type="match status" value="1"/>
</dbReference>
<protein>
    <submittedName>
        <fullName evidence="4">Transposase</fullName>
    </submittedName>
</protein>